<reference evidence="4 5" key="1">
    <citation type="journal article" date="2015" name="Genome Biol. Evol.">
        <title>Comparative Genomics of a Bacterivorous Green Alga Reveals Evolutionary Causalities and Consequences of Phago-Mixotrophic Mode of Nutrition.</title>
        <authorList>
            <person name="Burns J.A."/>
            <person name="Paasch A."/>
            <person name="Narechania A."/>
            <person name="Kim E."/>
        </authorList>
    </citation>
    <scope>NUCLEOTIDE SEQUENCE [LARGE SCALE GENOMIC DNA]</scope>
    <source>
        <strain evidence="4 5">PLY_AMNH</strain>
    </source>
</reference>
<dbReference type="EMBL" id="LGRX02011914">
    <property type="protein sequence ID" value="KAK3268287.1"/>
    <property type="molecule type" value="Genomic_DNA"/>
</dbReference>
<evidence type="ECO:0000256" key="1">
    <source>
        <dbReference type="ARBA" id="ARBA00005434"/>
    </source>
</evidence>
<proteinExistence type="inferred from homology"/>
<evidence type="ECO:0000256" key="2">
    <source>
        <dbReference type="PROSITE-ProRule" id="PRU00221"/>
    </source>
</evidence>
<protein>
    <recommendedName>
        <fullName evidence="6">Guanine nucleotide-binding protein subunit beta-like protein</fullName>
    </recommendedName>
</protein>
<feature type="compositionally biased region" description="Polar residues" evidence="3">
    <location>
        <begin position="220"/>
        <end position="229"/>
    </location>
</feature>
<dbReference type="PROSITE" id="PS50082">
    <property type="entry name" value="WD_REPEATS_2"/>
    <property type="match status" value="1"/>
</dbReference>
<feature type="compositionally biased region" description="Basic and acidic residues" evidence="3">
    <location>
        <begin position="119"/>
        <end position="131"/>
    </location>
</feature>
<keyword evidence="5" id="KW-1185">Reference proteome</keyword>
<feature type="region of interest" description="Disordered" evidence="3">
    <location>
        <begin position="266"/>
        <end position="340"/>
    </location>
</feature>
<name>A0AAE0FYZ5_9CHLO</name>
<dbReference type="SUPFAM" id="SSF50978">
    <property type="entry name" value="WD40 repeat-like"/>
    <property type="match status" value="1"/>
</dbReference>
<dbReference type="GO" id="GO:0005634">
    <property type="term" value="C:nucleus"/>
    <property type="evidence" value="ECO:0007669"/>
    <property type="project" value="TreeGrafter"/>
</dbReference>
<feature type="region of interest" description="Disordered" evidence="3">
    <location>
        <begin position="119"/>
        <end position="248"/>
    </location>
</feature>
<accession>A0AAE0FYZ5</accession>
<feature type="compositionally biased region" description="Basic and acidic residues" evidence="3">
    <location>
        <begin position="208"/>
        <end position="219"/>
    </location>
</feature>
<feature type="compositionally biased region" description="Basic and acidic residues" evidence="3">
    <location>
        <begin position="455"/>
        <end position="464"/>
    </location>
</feature>
<gene>
    <name evidence="4" type="ORF">CYMTET_23200</name>
</gene>
<dbReference type="GO" id="GO:2000001">
    <property type="term" value="P:regulation of DNA damage checkpoint"/>
    <property type="evidence" value="ECO:0007669"/>
    <property type="project" value="TreeGrafter"/>
</dbReference>
<evidence type="ECO:0000313" key="5">
    <source>
        <dbReference type="Proteomes" id="UP001190700"/>
    </source>
</evidence>
<comment type="caution">
    <text evidence="4">The sequence shown here is derived from an EMBL/GenBank/DDBJ whole genome shotgun (WGS) entry which is preliminary data.</text>
</comment>
<dbReference type="PANTHER" id="PTHR14773:SF2">
    <property type="entry name" value="(WILD MALAYSIAN BANANA) HYPOTHETICAL PROTEIN"/>
    <property type="match status" value="1"/>
</dbReference>
<feature type="region of interest" description="Disordered" evidence="3">
    <location>
        <begin position="27"/>
        <end position="48"/>
    </location>
</feature>
<evidence type="ECO:0008006" key="6">
    <source>
        <dbReference type="Google" id="ProtNLM"/>
    </source>
</evidence>
<dbReference type="InterPro" id="IPR036322">
    <property type="entry name" value="WD40_repeat_dom_sf"/>
</dbReference>
<dbReference type="Proteomes" id="UP001190700">
    <property type="component" value="Unassembled WGS sequence"/>
</dbReference>
<sequence length="838" mass="90826">MKVEMDIRPTAGSSFKQTSIAVFFGGKPKRERPTQGVSSSVAQHTDRAQAPVKRLCKTHAAFCVENFLSQECNSRESLAATEAPLFTQTKTSGNLEAKVEPPAKPFNAVDTAADCKRSDVDMQAKRSKESLDNVCPVEPGQTHQSPSQHRVESTPVPVPITESLDSPQVPEESLCKSADMAPCSLPTCSSSVPSAQRVQRHAGATPSEETHPGSPDRRTSPSGPVSNDVPTELFASTEGLCEYEQQREERIRRNKEMLQQLGLANAASRMLPPVSKPVPRRSKPATALHRSTQQTAPARRSSRLHSNPAVDCSEEAQMKQAMEQSLREAGAKEEEEEEEEDFDDSTVFKYVCSNIQGGAERPCFDASEGCVPEPPCLAAIQLRTLDCSDLRGYAELGVQLMDPAKAHVKGAKKGSKENHLTKVYSIDGCERLLAAAGHGGRVVVFGTDSLEDASEVPHREREPQAGEDEPAATAHTPLLSFRGHQGWVADVQFLANRSRGVAEEGVSGLGERQLLVSASNDATVVIWDLGKAAGSGNPLKVAVADHLHDHGIWSLDAGQQQILTASKDGSVMQSRIAEAAIEPLRRFSDQHPTGAVKCVRRRAMTDVFADCGVDGRVCVLDTRSDTPLVHSLDNAHQGGTNVVEWHPTEASWLMTTGADLCLHIHDLRRPAQPLHTFRHPASALHPCVVAEIRAAHLPARSFLKGRARIFALRASSKAACAYLRSVRAVHHFAVWICAEYSVFRDLGMQSTDRGHTGPRVQKCARPYRPLFVAGGNMVATPGEGSQSVSLYCTITGRTISRGHVGFDPTTCALYKDKLFLAQPNGVLHVHKAVWGRGP</sequence>
<dbReference type="InterPro" id="IPR050853">
    <property type="entry name" value="WD_repeat_DNA-damage-binding"/>
</dbReference>
<dbReference type="InterPro" id="IPR015943">
    <property type="entry name" value="WD40/YVTN_repeat-like_dom_sf"/>
</dbReference>
<feature type="compositionally biased region" description="Polar residues" evidence="3">
    <location>
        <begin position="186"/>
        <end position="197"/>
    </location>
</feature>
<evidence type="ECO:0000313" key="4">
    <source>
        <dbReference type="EMBL" id="KAK3268287.1"/>
    </source>
</evidence>
<dbReference type="PANTHER" id="PTHR14773">
    <property type="entry name" value="WD REPEAT-CONTAINING PROTEIN 76"/>
    <property type="match status" value="1"/>
</dbReference>
<feature type="repeat" description="WD" evidence="2">
    <location>
        <begin position="513"/>
        <end position="529"/>
    </location>
</feature>
<dbReference type="Gene3D" id="2.130.10.10">
    <property type="entry name" value="YVTN repeat-like/Quinoprotein amine dehydrogenase"/>
    <property type="match status" value="2"/>
</dbReference>
<organism evidence="4 5">
    <name type="scientific">Cymbomonas tetramitiformis</name>
    <dbReference type="NCBI Taxonomy" id="36881"/>
    <lineage>
        <taxon>Eukaryota</taxon>
        <taxon>Viridiplantae</taxon>
        <taxon>Chlorophyta</taxon>
        <taxon>Pyramimonadophyceae</taxon>
        <taxon>Pyramimonadales</taxon>
        <taxon>Pyramimonadaceae</taxon>
        <taxon>Cymbomonas</taxon>
    </lineage>
</organism>
<keyword evidence="2" id="KW-0853">WD repeat</keyword>
<dbReference type="InterPro" id="IPR001680">
    <property type="entry name" value="WD40_rpt"/>
</dbReference>
<dbReference type="Pfam" id="PF00400">
    <property type="entry name" value="WD40"/>
    <property type="match status" value="1"/>
</dbReference>
<dbReference type="AlphaFoldDB" id="A0AAE0FYZ5"/>
<feature type="region of interest" description="Disordered" evidence="3">
    <location>
        <begin position="451"/>
        <end position="471"/>
    </location>
</feature>
<dbReference type="PROSITE" id="PS50330">
    <property type="entry name" value="UIM"/>
    <property type="match status" value="1"/>
</dbReference>
<dbReference type="GO" id="GO:0003677">
    <property type="term" value="F:DNA binding"/>
    <property type="evidence" value="ECO:0007669"/>
    <property type="project" value="TreeGrafter"/>
</dbReference>
<dbReference type="SMART" id="SM00320">
    <property type="entry name" value="WD40"/>
    <property type="match status" value="4"/>
</dbReference>
<evidence type="ECO:0000256" key="3">
    <source>
        <dbReference type="SAM" id="MobiDB-lite"/>
    </source>
</evidence>
<dbReference type="InterPro" id="IPR003903">
    <property type="entry name" value="UIM_dom"/>
</dbReference>
<comment type="similarity">
    <text evidence="1">Belongs to the WD repeat DDB2/WDR76 family.</text>
</comment>